<feature type="domain" description="Carboxymuconolactone decarboxylase-like" evidence="2">
    <location>
        <begin position="62"/>
        <end position="134"/>
    </location>
</feature>
<evidence type="ECO:0000256" key="1">
    <source>
        <dbReference type="SAM" id="MobiDB-lite"/>
    </source>
</evidence>
<protein>
    <submittedName>
        <fullName evidence="3">Carboxymuconolactone decarboxylase family protein</fullName>
    </submittedName>
</protein>
<dbReference type="PANTHER" id="PTHR34846:SF5">
    <property type="entry name" value="CARBOXYMUCONOLACTONE DECARBOXYLASE-LIKE DOMAIN-CONTAINING PROTEIN"/>
    <property type="match status" value="1"/>
</dbReference>
<dbReference type="InterPro" id="IPR029032">
    <property type="entry name" value="AhpD-like"/>
</dbReference>
<dbReference type="InterPro" id="IPR003779">
    <property type="entry name" value="CMD-like"/>
</dbReference>
<dbReference type="SUPFAM" id="SSF69118">
    <property type="entry name" value="AhpD-like"/>
    <property type="match status" value="1"/>
</dbReference>
<evidence type="ECO:0000259" key="2">
    <source>
        <dbReference type="Pfam" id="PF02627"/>
    </source>
</evidence>
<dbReference type="Pfam" id="PF02627">
    <property type="entry name" value="CMD"/>
    <property type="match status" value="1"/>
</dbReference>
<gene>
    <name evidence="3" type="ORF">KG104_02015</name>
</gene>
<dbReference type="KEGG" id="asun:KG104_02015"/>
<dbReference type="Proteomes" id="UP000680588">
    <property type="component" value="Chromosome"/>
</dbReference>
<dbReference type="Gene3D" id="1.20.1290.10">
    <property type="entry name" value="AhpD-like"/>
    <property type="match status" value="1"/>
</dbReference>
<dbReference type="AlphaFoldDB" id="A0A975XKY5"/>
<feature type="region of interest" description="Disordered" evidence="1">
    <location>
        <begin position="1"/>
        <end position="22"/>
    </location>
</feature>
<keyword evidence="4" id="KW-1185">Reference proteome</keyword>
<name>A0A975XKY5_9MICC</name>
<evidence type="ECO:0000313" key="3">
    <source>
        <dbReference type="EMBL" id="QWQ36620.1"/>
    </source>
</evidence>
<organism evidence="3 4">
    <name type="scientific">Arthrobacter sunyaminii</name>
    <dbReference type="NCBI Taxonomy" id="2816859"/>
    <lineage>
        <taxon>Bacteria</taxon>
        <taxon>Bacillati</taxon>
        <taxon>Actinomycetota</taxon>
        <taxon>Actinomycetes</taxon>
        <taxon>Micrococcales</taxon>
        <taxon>Micrococcaceae</taxon>
        <taxon>Arthrobacter</taxon>
    </lineage>
</organism>
<accession>A0A975XKY5</accession>
<dbReference type="RefSeq" id="WP_207348441.1">
    <property type="nucleotide sequence ID" value="NZ_CP076456.1"/>
</dbReference>
<proteinExistence type="predicted"/>
<dbReference type="GO" id="GO:0051920">
    <property type="term" value="F:peroxiredoxin activity"/>
    <property type="evidence" value="ECO:0007669"/>
    <property type="project" value="InterPro"/>
</dbReference>
<evidence type="ECO:0000313" key="4">
    <source>
        <dbReference type="Proteomes" id="UP000680588"/>
    </source>
</evidence>
<sequence>MSEEAKMAQPRIAPRPTEDWDADVDSSLSVLATHGAGGQSAPALTPENRPKSHILGIYAWHPDLMRGWMPYSNHLRNSTLTDRVREIAIIRTTWLGHGEYEWAQHVRMSLAAGQLTENEVAGLSEGATASVWSPEDALLVQAIDEMCLEKNVTDATWEELEANFSRQQLLDLLFTVGTYDFHCMAFRVIGLELEPGMPKFPAEHTLEPVR</sequence>
<dbReference type="EMBL" id="CP076456">
    <property type="protein sequence ID" value="QWQ36620.1"/>
    <property type="molecule type" value="Genomic_DNA"/>
</dbReference>
<reference evidence="3" key="1">
    <citation type="submission" date="2021-06" db="EMBL/GenBank/DDBJ databases">
        <title>Novel species in genus Arthrobacter.</title>
        <authorList>
            <person name="Zhang G."/>
        </authorList>
    </citation>
    <scope>NUCLEOTIDE SEQUENCE</scope>
    <source>
        <strain evidence="3">Zg-ZUI122</strain>
    </source>
</reference>
<dbReference type="PANTHER" id="PTHR34846">
    <property type="entry name" value="4-CARBOXYMUCONOLACTONE DECARBOXYLASE FAMILY PROTEIN (AFU_ORTHOLOGUE AFUA_6G11590)"/>
    <property type="match status" value="1"/>
</dbReference>